<dbReference type="Proteomes" id="UP000002593">
    <property type="component" value="Chromosome"/>
</dbReference>
<keyword evidence="1" id="KW-0472">Membrane</keyword>
<organism evidence="2 3">
    <name type="scientific">Hyperthermus butylicus (strain DSM 5456 / JCM 9403 / PLM1-5)</name>
    <dbReference type="NCBI Taxonomy" id="415426"/>
    <lineage>
        <taxon>Archaea</taxon>
        <taxon>Thermoproteota</taxon>
        <taxon>Thermoprotei</taxon>
        <taxon>Desulfurococcales</taxon>
        <taxon>Pyrodictiaceae</taxon>
        <taxon>Hyperthermus</taxon>
    </lineage>
</organism>
<evidence type="ECO:0000313" key="3">
    <source>
        <dbReference type="Proteomes" id="UP000002593"/>
    </source>
</evidence>
<dbReference type="RefSeq" id="WP_011822549.1">
    <property type="nucleotide sequence ID" value="NC_008818.1"/>
</dbReference>
<keyword evidence="1" id="KW-0812">Transmembrane</keyword>
<accession>A2BMM0</accession>
<dbReference type="HOGENOM" id="CLU_352562_0_0_2"/>
<sequence length="797" mass="88245">MPKLTRPTRGISGTIAAIIIITFLISVLIPFIIYLHASSNVTHSRLVSTLFEKARTAIPKLDISVTVSGGTKTYTLTNKDSRLHIVYLLIVRDDNGYIHLVKAGNCTLGCGISGSTRFKVSPSPSSWILNYGGIAIKPGEYVKVIITNGELLGIFLVEGSYIPVLKLAESQTTYAEVAGAVQAYYLIFVNYTSLDDLLQNPDIAVTTNLAEPKKSQDTIADSGITRALCATDKGYHTIETNDDIGYWALGAYKYSGEKVYDLVYIDSMMPFAGSFVLGGMGGSYTESKYSISLLYAGYTWIPWRPSFTDDGVHLGTIVAKKPDGSWELCFTGLYVGGDNNVYMKNVCPLGSTGSLTSLLAKAPVETSYYNIGAENEELSFTIERAILDLNGVGLFVRGIDQEGWPISIWCPPENKTSWNGVVFRGSGCWLARLKVEGSATSQWRVTYVMKVYDLNVTLGSDYVNRTGVIIDSTGYGTAGDLVVVASPIIDDESNDISGLTPYPFRVKLAAQKAHFLELYDYRTSGWLNDTKAFGFYYYAGFYYVEGYSGLYGAVSGPKGNNYVIGTLYAKDVKVLLYEFQVDETGGLDPYIAFVDVDTNGLTELVFMTEETGIGWDYTYDDIVGYATSIYRSMYRLPDGTILSDFNARGCIDYTTATIYVVFIGYEVNGSEVAQVSMQLRYYFHDNSGSDTGDVDDPRKGLFGVYLINSTGYVFSSREYIYQELDDVEDTWPPNTNFLTDAVYLAVPDRNETFYVVLGFNDPYVSELETNGWTAYNTINDMDFTVAIEWTSLWFLHR</sequence>
<protein>
    <submittedName>
        <fullName evidence="2">Uncharacterized protein</fullName>
    </submittedName>
</protein>
<dbReference type="EMBL" id="CP000493">
    <property type="protein sequence ID" value="ABM81231.1"/>
    <property type="molecule type" value="Genomic_DNA"/>
</dbReference>
<dbReference type="KEGG" id="hbu:Hbut_1407"/>
<reference evidence="2 3" key="1">
    <citation type="journal article" date="2007" name="Archaea">
        <title>The genome of Hyperthermus butylicus: a sulfur-reducing, peptide fermenting, neutrophilic Crenarchaeote growing up to 108 degrees C.</title>
        <authorList>
            <person name="Brugger K."/>
            <person name="Chen L."/>
            <person name="Stark M."/>
            <person name="Zibat A."/>
            <person name="Redder P."/>
            <person name="Ruepp A."/>
            <person name="Awayez M."/>
            <person name="She Q."/>
            <person name="Garrett R.A."/>
            <person name="Klenk H.P."/>
        </authorList>
    </citation>
    <scope>NUCLEOTIDE SEQUENCE [LARGE SCALE GENOMIC DNA]</scope>
    <source>
        <strain evidence="3">DSM 5456 / JCM 9403 / PLM1-5</strain>
    </source>
</reference>
<keyword evidence="1" id="KW-1133">Transmembrane helix</keyword>
<name>A2BMM0_HYPBU</name>
<evidence type="ECO:0000313" key="2">
    <source>
        <dbReference type="EMBL" id="ABM81231.1"/>
    </source>
</evidence>
<dbReference type="EnsemblBacteria" id="ABM81231">
    <property type="protein sequence ID" value="ABM81231"/>
    <property type="gene ID" value="Hbut_1407"/>
</dbReference>
<evidence type="ECO:0000256" key="1">
    <source>
        <dbReference type="SAM" id="Phobius"/>
    </source>
</evidence>
<proteinExistence type="predicted"/>
<dbReference type="eggNOG" id="arCOG12314">
    <property type="taxonomic scope" value="Archaea"/>
</dbReference>
<dbReference type="AlphaFoldDB" id="A2BMM0"/>
<gene>
    <name evidence="2" type="ordered locus">Hbut_1407</name>
</gene>
<keyword evidence="3" id="KW-1185">Reference proteome</keyword>
<dbReference type="GeneID" id="4782038"/>
<feature type="transmembrane region" description="Helical" evidence="1">
    <location>
        <begin position="12"/>
        <end position="35"/>
    </location>
</feature>
<dbReference type="OrthoDB" id="387222at2157"/>